<dbReference type="Gene3D" id="2.40.10.170">
    <property type="match status" value="1"/>
</dbReference>
<dbReference type="SUPFAM" id="SSF141259">
    <property type="entry name" value="CarD-like"/>
    <property type="match status" value="1"/>
</dbReference>
<reference evidence="2" key="1">
    <citation type="submission" date="2019-08" db="EMBL/GenBank/DDBJ databases">
        <authorList>
            <person name="Kucharzyk K."/>
            <person name="Murdoch R.W."/>
            <person name="Higgins S."/>
            <person name="Loffler F."/>
        </authorList>
    </citation>
    <scope>NUCLEOTIDE SEQUENCE</scope>
</reference>
<comment type="caution">
    <text evidence="2">The sequence shown here is derived from an EMBL/GenBank/DDBJ whole genome shotgun (WGS) entry which is preliminary data.</text>
</comment>
<dbReference type="PANTHER" id="PTHR38447:SF1">
    <property type="entry name" value="RNA POLYMERASE-BINDING TRANSCRIPTION FACTOR CARD"/>
    <property type="match status" value="1"/>
</dbReference>
<dbReference type="InterPro" id="IPR052531">
    <property type="entry name" value="CarD-like_regulator"/>
</dbReference>
<proteinExistence type="predicted"/>
<dbReference type="AlphaFoldDB" id="A0A644V840"/>
<dbReference type="InterPro" id="IPR003711">
    <property type="entry name" value="CarD-like/TRCF_RID"/>
</dbReference>
<dbReference type="PANTHER" id="PTHR38447">
    <property type="entry name" value="TRANSCRIPTION FACTOR YDEB-RELATED"/>
    <property type="match status" value="1"/>
</dbReference>
<dbReference type="Pfam" id="PF02559">
    <property type="entry name" value="CarD_TRCF_RID"/>
    <property type="match status" value="1"/>
</dbReference>
<feature type="domain" description="CarD-like/TRCF RNAP-interacting" evidence="1">
    <location>
        <begin position="27"/>
        <end position="140"/>
    </location>
</feature>
<dbReference type="Pfam" id="PF21095">
    <property type="entry name" value="CarD_C"/>
    <property type="match status" value="1"/>
</dbReference>
<protein>
    <submittedName>
        <fullName evidence="2">RNA polymerase-binding transcription factor CarD</fullName>
    </submittedName>
</protein>
<dbReference type="EMBL" id="VSSQ01000240">
    <property type="protein sequence ID" value="MPL87516.1"/>
    <property type="molecule type" value="Genomic_DNA"/>
</dbReference>
<dbReference type="GO" id="GO:0009303">
    <property type="term" value="P:rRNA transcription"/>
    <property type="evidence" value="ECO:0007669"/>
    <property type="project" value="TreeGrafter"/>
</dbReference>
<gene>
    <name evidence="2" type="primary">carD_10</name>
    <name evidence="2" type="ORF">SDC9_33517</name>
</gene>
<accession>A0A644V840</accession>
<dbReference type="InterPro" id="IPR042215">
    <property type="entry name" value="CarD-like_C"/>
</dbReference>
<evidence type="ECO:0000313" key="2">
    <source>
        <dbReference type="EMBL" id="MPL87516.1"/>
    </source>
</evidence>
<evidence type="ECO:0000259" key="1">
    <source>
        <dbReference type="SMART" id="SM01058"/>
    </source>
</evidence>
<sequence length="200" mass="22898">MISYYFFTFNKFYVIINSGNSLGGDSMFQVGDKVLYPMYGAGIIDSIEEKEVLGVKGQYYLLNIPHVNMEIMIPVGKAEDLGIRQVVNSEVVDDVLRFFFEGDTDPVMFESNNRFYRDINKKKMKSGDIYQESEIIRDLTRKSNLHKLGMEDNNMLHTALQLVTSEIVQVKGIEMEKAVEMLQSVINQAKEEKEKQEALG</sequence>
<dbReference type="Gene3D" id="1.20.58.1290">
    <property type="entry name" value="CarD-like, C-terminal domain"/>
    <property type="match status" value="1"/>
</dbReference>
<name>A0A644V840_9ZZZZ</name>
<organism evidence="2">
    <name type="scientific">bioreactor metagenome</name>
    <dbReference type="NCBI Taxonomy" id="1076179"/>
    <lineage>
        <taxon>unclassified sequences</taxon>
        <taxon>metagenomes</taxon>
        <taxon>ecological metagenomes</taxon>
    </lineage>
</organism>
<dbReference type="InterPro" id="IPR036101">
    <property type="entry name" value="CarD-like/TRCF_RID_sf"/>
</dbReference>
<dbReference type="SMART" id="SM01058">
    <property type="entry name" value="CarD_TRCF"/>
    <property type="match status" value="1"/>
</dbReference>
<dbReference type="InterPro" id="IPR048792">
    <property type="entry name" value="CarD_C"/>
</dbReference>